<keyword evidence="3" id="KW-1185">Reference proteome</keyword>
<dbReference type="OrthoDB" id="8538784at2"/>
<gene>
    <name evidence="2" type="ORF">SAMN05421881_11322</name>
</gene>
<protein>
    <submittedName>
        <fullName evidence="2">Uncharacterized protein</fullName>
    </submittedName>
</protein>
<accession>A0A1H3Q5Y9</accession>
<dbReference type="Proteomes" id="UP000198640">
    <property type="component" value="Unassembled WGS sequence"/>
</dbReference>
<evidence type="ECO:0000256" key="1">
    <source>
        <dbReference type="SAM" id="MobiDB-lite"/>
    </source>
</evidence>
<feature type="compositionally biased region" description="Polar residues" evidence="1">
    <location>
        <begin position="1"/>
        <end position="25"/>
    </location>
</feature>
<organism evidence="2 3">
    <name type="scientific">Nitrosomonas halophila</name>
    <dbReference type="NCBI Taxonomy" id="44576"/>
    <lineage>
        <taxon>Bacteria</taxon>
        <taxon>Pseudomonadati</taxon>
        <taxon>Pseudomonadota</taxon>
        <taxon>Betaproteobacteria</taxon>
        <taxon>Nitrosomonadales</taxon>
        <taxon>Nitrosomonadaceae</taxon>
        <taxon>Nitrosomonas</taxon>
    </lineage>
</organism>
<dbReference type="RefSeq" id="WP_090415943.1">
    <property type="nucleotide sequence ID" value="NZ_FNOY01000132.1"/>
</dbReference>
<feature type="region of interest" description="Disordered" evidence="1">
    <location>
        <begin position="1"/>
        <end position="96"/>
    </location>
</feature>
<dbReference type="STRING" id="44576.SAMN05421881_11322"/>
<dbReference type="EMBL" id="FNOY01000132">
    <property type="protein sequence ID" value="SDZ08435.1"/>
    <property type="molecule type" value="Genomic_DNA"/>
</dbReference>
<evidence type="ECO:0000313" key="3">
    <source>
        <dbReference type="Proteomes" id="UP000198640"/>
    </source>
</evidence>
<reference evidence="2 3" key="1">
    <citation type="submission" date="2016-10" db="EMBL/GenBank/DDBJ databases">
        <authorList>
            <person name="de Groot N.N."/>
        </authorList>
    </citation>
    <scope>NUCLEOTIDE SEQUENCE [LARGE SCALE GENOMIC DNA]</scope>
    <source>
        <strain evidence="2 3">Nm1</strain>
    </source>
</reference>
<feature type="compositionally biased region" description="Polar residues" evidence="1">
    <location>
        <begin position="40"/>
        <end position="60"/>
    </location>
</feature>
<proteinExistence type="predicted"/>
<name>A0A1H3Q5Y9_9PROT</name>
<sequence length="96" mass="10717">MAKPTHTSANPQGNANIQQQRTASSEHALDNQLTAEAESQDSMTESQEFPSDMEIQQSGTHGPRKDDRLKKIVRQHPKKAIPQIESMEPEQAPLKE</sequence>
<evidence type="ECO:0000313" key="2">
    <source>
        <dbReference type="EMBL" id="SDZ08435.1"/>
    </source>
</evidence>
<dbReference type="AlphaFoldDB" id="A0A1H3Q5Y9"/>